<dbReference type="GeneID" id="9807741"/>
<accession>E3MCE9</accession>
<dbReference type="FunCoup" id="E3MCE9">
    <property type="interactions" value="439"/>
</dbReference>
<gene>
    <name evidence="1" type="primary">Cre-flp-32</name>
    <name evidence="1" type="ORF">CRE_15355</name>
</gene>
<dbReference type="HOGENOM" id="CLU_2006018_0_0_1"/>
<dbReference type="OMA" id="PSMRPAK"/>
<dbReference type="eggNOG" id="ENOG502T3CU">
    <property type="taxonomic scope" value="Eukaryota"/>
</dbReference>
<keyword evidence="2" id="KW-1185">Reference proteome</keyword>
<dbReference type="EMBL" id="DS268434">
    <property type="protein sequence ID" value="EFO98170.1"/>
    <property type="molecule type" value="Genomic_DNA"/>
</dbReference>
<evidence type="ECO:0000313" key="1">
    <source>
        <dbReference type="EMBL" id="EFO98170.1"/>
    </source>
</evidence>
<sequence>MTCASGSLEQAEKRAEFNCGQHPPILKAPCQVNHAPRRLHSYDMLSFVHTLILALLCSIVFVEAMPSMRPAKKAMRNSLVRFGKRADPVVSDDVFLGESYGSVDPYEYVPEHMSNRGASSVLLY</sequence>
<dbReference type="RefSeq" id="XP_003106228.2">
    <property type="nucleotide sequence ID" value="XM_003106180.2"/>
</dbReference>
<dbReference type="KEGG" id="crq:GCK72_025537"/>
<proteinExistence type="predicted"/>
<name>E3MCE9_CAERE</name>
<protein>
    <submittedName>
        <fullName evidence="1">CRE-FLP-32 protein</fullName>
    </submittedName>
</protein>
<dbReference type="Proteomes" id="UP000008281">
    <property type="component" value="Unassembled WGS sequence"/>
</dbReference>
<dbReference type="STRING" id="31234.E3MCE9"/>
<reference evidence="1" key="1">
    <citation type="submission" date="2007-07" db="EMBL/GenBank/DDBJ databases">
        <title>PCAP assembly of the Caenorhabditis remanei genome.</title>
        <authorList>
            <consortium name="The Caenorhabditis remanei Sequencing Consortium"/>
            <person name="Wilson R.K."/>
        </authorList>
    </citation>
    <scope>NUCLEOTIDE SEQUENCE [LARGE SCALE GENOMIC DNA]</scope>
    <source>
        <strain evidence="1">PB4641</strain>
    </source>
</reference>
<dbReference type="CTD" id="9807741"/>
<dbReference type="AlphaFoldDB" id="E3MCE9"/>
<dbReference type="OrthoDB" id="5794267at2759"/>
<organism evidence="2">
    <name type="scientific">Caenorhabditis remanei</name>
    <name type="common">Caenorhabditis vulgaris</name>
    <dbReference type="NCBI Taxonomy" id="31234"/>
    <lineage>
        <taxon>Eukaryota</taxon>
        <taxon>Metazoa</taxon>
        <taxon>Ecdysozoa</taxon>
        <taxon>Nematoda</taxon>
        <taxon>Chromadorea</taxon>
        <taxon>Rhabditida</taxon>
        <taxon>Rhabditina</taxon>
        <taxon>Rhabditomorpha</taxon>
        <taxon>Rhabditoidea</taxon>
        <taxon>Rhabditidae</taxon>
        <taxon>Peloderinae</taxon>
        <taxon>Caenorhabditis</taxon>
    </lineage>
</organism>
<evidence type="ECO:0000313" key="2">
    <source>
        <dbReference type="Proteomes" id="UP000008281"/>
    </source>
</evidence>